<keyword evidence="5" id="KW-0808">Transferase</keyword>
<dbReference type="FunFam" id="3.40.640.10:FF:000037">
    <property type="entry name" value="dTDP-4-amino-4,6-dideoxygalactose transaminase"/>
    <property type="match status" value="1"/>
</dbReference>
<dbReference type="InterPro" id="IPR015424">
    <property type="entry name" value="PyrdxlP-dep_Trfase"/>
</dbReference>
<dbReference type="NCBIfam" id="NF008687">
    <property type="entry name" value="PRK11706.1"/>
    <property type="match status" value="1"/>
</dbReference>
<dbReference type="KEGG" id="bvo:Pan97_24410"/>
<dbReference type="InterPro" id="IPR000653">
    <property type="entry name" value="DegT/StrS_aminotransferase"/>
</dbReference>
<comment type="similarity">
    <text evidence="1 4">Belongs to the DegT/DnrJ/EryC1 family.</text>
</comment>
<dbReference type="OrthoDB" id="9810913at2"/>
<dbReference type="RefSeq" id="WP_144972761.1">
    <property type="nucleotide sequence ID" value="NZ_CP036289.1"/>
</dbReference>
<evidence type="ECO:0000313" key="5">
    <source>
        <dbReference type="EMBL" id="QDU75409.1"/>
    </source>
</evidence>
<dbReference type="GO" id="GO:0019180">
    <property type="term" value="F:dTDP-4-amino-4,6-dideoxygalactose transaminase activity"/>
    <property type="evidence" value="ECO:0007669"/>
    <property type="project" value="UniProtKB-EC"/>
</dbReference>
<dbReference type="AlphaFoldDB" id="A0A518C864"/>
<dbReference type="Pfam" id="PF01041">
    <property type="entry name" value="DegT_DnrJ_EryC1"/>
    <property type="match status" value="1"/>
</dbReference>
<name>A0A518C864_9BACT</name>
<dbReference type="GO" id="GO:0030170">
    <property type="term" value="F:pyridoxal phosphate binding"/>
    <property type="evidence" value="ECO:0007669"/>
    <property type="project" value="TreeGrafter"/>
</dbReference>
<evidence type="ECO:0000256" key="3">
    <source>
        <dbReference type="PIRSR" id="PIRSR000390-2"/>
    </source>
</evidence>
<evidence type="ECO:0000313" key="6">
    <source>
        <dbReference type="Proteomes" id="UP000318626"/>
    </source>
</evidence>
<dbReference type="Proteomes" id="UP000318626">
    <property type="component" value="Chromosome"/>
</dbReference>
<keyword evidence="6" id="KW-1185">Reference proteome</keyword>
<evidence type="ECO:0000256" key="4">
    <source>
        <dbReference type="RuleBase" id="RU004508"/>
    </source>
</evidence>
<organism evidence="5 6">
    <name type="scientific">Bremerella volcania</name>
    <dbReference type="NCBI Taxonomy" id="2527984"/>
    <lineage>
        <taxon>Bacteria</taxon>
        <taxon>Pseudomonadati</taxon>
        <taxon>Planctomycetota</taxon>
        <taxon>Planctomycetia</taxon>
        <taxon>Pirellulales</taxon>
        <taxon>Pirellulaceae</taxon>
        <taxon>Bremerella</taxon>
    </lineage>
</organism>
<dbReference type="GO" id="GO:0000271">
    <property type="term" value="P:polysaccharide biosynthetic process"/>
    <property type="evidence" value="ECO:0007669"/>
    <property type="project" value="TreeGrafter"/>
</dbReference>
<keyword evidence="5" id="KW-0032">Aminotransferase</keyword>
<evidence type="ECO:0000256" key="2">
    <source>
        <dbReference type="PIRSR" id="PIRSR000390-1"/>
    </source>
</evidence>
<dbReference type="EMBL" id="CP036289">
    <property type="protein sequence ID" value="QDU75409.1"/>
    <property type="molecule type" value="Genomic_DNA"/>
</dbReference>
<dbReference type="InterPro" id="IPR015421">
    <property type="entry name" value="PyrdxlP-dep_Trfase_major"/>
</dbReference>
<keyword evidence="3 4" id="KW-0663">Pyridoxal phosphate</keyword>
<accession>A0A518C864</accession>
<dbReference type="SUPFAM" id="SSF53383">
    <property type="entry name" value="PLP-dependent transferases"/>
    <property type="match status" value="1"/>
</dbReference>
<gene>
    <name evidence="5" type="primary">rffA</name>
    <name evidence="5" type="ORF">Pan97_24410</name>
</gene>
<dbReference type="Gene3D" id="3.40.640.10">
    <property type="entry name" value="Type I PLP-dependent aspartate aminotransferase-like (Major domain)"/>
    <property type="match status" value="1"/>
</dbReference>
<dbReference type="PIRSF" id="PIRSF000390">
    <property type="entry name" value="PLP_StrS"/>
    <property type="match status" value="1"/>
</dbReference>
<dbReference type="NCBIfam" id="TIGR02379">
    <property type="entry name" value="ECA_wecE"/>
    <property type="match status" value="1"/>
</dbReference>
<dbReference type="InterPro" id="IPR015422">
    <property type="entry name" value="PyrdxlP-dep_Trfase_small"/>
</dbReference>
<evidence type="ECO:0000256" key="1">
    <source>
        <dbReference type="ARBA" id="ARBA00037999"/>
    </source>
</evidence>
<dbReference type="Gene3D" id="3.90.1150.10">
    <property type="entry name" value="Aspartate Aminotransferase, domain 1"/>
    <property type="match status" value="1"/>
</dbReference>
<protein>
    <submittedName>
        <fullName evidence="5">dTDP-4-amino-4,6-dideoxygalactose transaminase</fullName>
        <ecNumber evidence="5">2.6.1.59</ecNumber>
    </submittedName>
</protein>
<dbReference type="InterPro" id="IPR012749">
    <property type="entry name" value="WecE-like"/>
</dbReference>
<dbReference type="PANTHER" id="PTHR30244:SF34">
    <property type="entry name" value="DTDP-4-AMINO-4,6-DIDEOXYGALACTOSE TRANSAMINASE"/>
    <property type="match status" value="1"/>
</dbReference>
<dbReference type="CDD" id="cd00616">
    <property type="entry name" value="AHBA_syn"/>
    <property type="match status" value="1"/>
</dbReference>
<reference evidence="6" key="1">
    <citation type="submission" date="2019-02" db="EMBL/GenBank/DDBJ databases">
        <title>Deep-cultivation of Planctomycetes and their phenomic and genomic characterization uncovers novel biology.</title>
        <authorList>
            <person name="Wiegand S."/>
            <person name="Jogler M."/>
            <person name="Boedeker C."/>
            <person name="Pinto D."/>
            <person name="Vollmers J."/>
            <person name="Rivas-Marin E."/>
            <person name="Kohn T."/>
            <person name="Peeters S.H."/>
            <person name="Heuer A."/>
            <person name="Rast P."/>
            <person name="Oberbeckmann S."/>
            <person name="Bunk B."/>
            <person name="Jeske O."/>
            <person name="Meyerdierks A."/>
            <person name="Storesund J.E."/>
            <person name="Kallscheuer N."/>
            <person name="Luecker S."/>
            <person name="Lage O.M."/>
            <person name="Pohl T."/>
            <person name="Merkel B.J."/>
            <person name="Hornburger P."/>
            <person name="Mueller R.-W."/>
            <person name="Bruemmer F."/>
            <person name="Labrenz M."/>
            <person name="Spormann A.M."/>
            <person name="Op den Camp H."/>
            <person name="Overmann J."/>
            <person name="Amann R."/>
            <person name="Jetten M.S.M."/>
            <person name="Mascher T."/>
            <person name="Medema M.H."/>
            <person name="Devos D.P."/>
            <person name="Kaster A.-K."/>
            <person name="Ovreas L."/>
            <person name="Rohde M."/>
            <person name="Galperin M.Y."/>
            <person name="Jogler C."/>
        </authorList>
    </citation>
    <scope>NUCLEOTIDE SEQUENCE [LARGE SCALE GENOMIC DNA]</scope>
    <source>
        <strain evidence="6">Pan97</strain>
    </source>
</reference>
<feature type="active site" description="Proton acceptor" evidence="2">
    <location>
        <position position="182"/>
    </location>
</feature>
<proteinExistence type="inferred from homology"/>
<sequence>MNIPLNKPYVSGSEQANLTELLTSGEISGDGKYTRLCCQFLQERFGIPRVLLTPSCTAALEMAAILCEFEPGDEVIMPSFTFVSTANAFVREGAIPVFADIRPDTLNLDETKVEALVTDRTKAIVAVHYGGVSCEMDQLMEIAQRHQLIVIEDAAQAVHAYYKGRALGSIGHLGCYSFHDTKNYVCGEGGALCINDLRFEDRAEILRDKGTNRQKFFQGQVDKYTWVDVGSSYVPSELSSAFLYGQFQSLDFIAERRYEIACNYRRMLAPYVERGLIEVGQVPEDCESNHHLFYILLPSRSIRDDLLKRLKNVGIGAAFHYIPLHNSPMGMQVQPIVADLPITEDASGRLLRLPMFVELTEDEQQYVVDHLAACLQREPAETAGPPLSSSI</sequence>
<dbReference type="EC" id="2.6.1.59" evidence="5"/>
<feature type="modified residue" description="N6-(pyridoxal phosphate)lysine" evidence="3">
    <location>
        <position position="182"/>
    </location>
</feature>
<dbReference type="PANTHER" id="PTHR30244">
    <property type="entry name" value="TRANSAMINASE"/>
    <property type="match status" value="1"/>
</dbReference>